<keyword evidence="1" id="KW-0378">Hydrolase</keyword>
<dbReference type="SUPFAM" id="SSF49464">
    <property type="entry name" value="Carboxypeptidase regulatory domain-like"/>
    <property type="match status" value="1"/>
</dbReference>
<dbReference type="GO" id="GO:0004180">
    <property type="term" value="F:carboxypeptidase activity"/>
    <property type="evidence" value="ECO:0007669"/>
    <property type="project" value="UniProtKB-KW"/>
</dbReference>
<dbReference type="OrthoDB" id="603275at2"/>
<dbReference type="InterPro" id="IPR008969">
    <property type="entry name" value="CarboxyPept-like_regulatory"/>
</dbReference>
<dbReference type="RefSeq" id="WP_111297092.1">
    <property type="nucleotide sequence ID" value="NZ_QKZV01000011.1"/>
</dbReference>
<gene>
    <name evidence="1" type="ORF">LX80_02598</name>
</gene>
<keyword evidence="1" id="KW-0121">Carboxypeptidase</keyword>
<name>A0A2W7TA43_9BACT</name>
<comment type="caution">
    <text evidence="1">The sequence shown here is derived from an EMBL/GenBank/DDBJ whole genome shotgun (WGS) entry which is preliminary data.</text>
</comment>
<dbReference type="Pfam" id="PF13620">
    <property type="entry name" value="CarboxypepD_reg"/>
    <property type="match status" value="1"/>
</dbReference>
<keyword evidence="1" id="KW-0645">Protease</keyword>
<keyword evidence="2" id="KW-1185">Reference proteome</keyword>
<evidence type="ECO:0000313" key="2">
    <source>
        <dbReference type="Proteomes" id="UP000249720"/>
    </source>
</evidence>
<reference evidence="1 2" key="1">
    <citation type="submission" date="2018-06" db="EMBL/GenBank/DDBJ databases">
        <title>Genomic Encyclopedia of Archaeal and Bacterial Type Strains, Phase II (KMG-II): from individual species to whole genera.</title>
        <authorList>
            <person name="Goeker M."/>
        </authorList>
    </citation>
    <scope>NUCLEOTIDE SEQUENCE [LARGE SCALE GENOMIC DNA]</scope>
    <source>
        <strain evidence="1 2">DSM 23241</strain>
    </source>
</reference>
<accession>A0A2W7TA43</accession>
<dbReference type="AlphaFoldDB" id="A0A2W7TA43"/>
<proteinExistence type="predicted"/>
<sequence length="896" mass="102977">MKLYLVVLLITFVEISFAQTNVIKISGIIRDSSKTPISGAIVKIKKDTSQQAIVAYNLTNKQGYYELTFKNQMDSLWLEVSAIGFNTYYKHFSSSQIEHKNIDVILQHNYRFLPPVDVKTIPPITQNKDTISFNVNAFNKNNASNLESLLKTMPGFQIADNGSLLFNGKIIDKVLIEKDDLFGNDYTPLTQNINPDNLEQIQIINNYKDEADLSQTGSKGNKQVLNLKFKKNKLAKVFGDATVSVPVNRYEEKLNAISLIPKAKFVLLSNANSIGNLTLPLLNAKYDIKNITASNNKATTLQPAINIPDINIANNFDKSRVMDNKSWLNQFNSQFNISKRFKLKSKIQLNNDAFSQYYSQTQNYFNATNPITITEENNINKEIFGTQLEVNPTYTLGSKFQATYNGLFHYNKANNQVNGYIYNTPLMQLLNQKLVYGMHSLKLIFILFKKEVITVDFNYENGKLPQQFSFNPFIADSLFQLNKPYNSAYENTNNNQENFSIKANYHTTLKKGQSIGFNSGFTYNNERFNSNLYAFNHFDSLYLLNSSFQNTSHYNNHSFFVEPFFTANINKYFTYTFSTSLLYQQLKQNSNTTTNFSKMYFLPNVEIAYQPNTKNIFSISYSSNNNLPSIKNLLYGFSFTQFLSLKNGSTNLNIGRTNTFLLSYTYLDLLRNGILLSIGSFYNQIYEPYITASSSSGPYLIQKELINEDKLLGNNIAFYGYAEKLIKPIKSQIKLNTSYYTGESYAIYNASLQQNSTKGFKLKIQYNSVFEKGFNFSIISIYQRNSFKNQLFNNNESSTLFGQLELHYKFAKKFQINYNLNYNSLNSNVGTSNNIFLNDAGILWKPENKKYAMYCTVKNIFNQSNFSNNSITPYFFSSSQYQLLRRFVLFSLQYKF</sequence>
<dbReference type="Gene3D" id="2.60.40.1120">
    <property type="entry name" value="Carboxypeptidase-like, regulatory domain"/>
    <property type="match status" value="1"/>
</dbReference>
<dbReference type="SUPFAM" id="SSF56935">
    <property type="entry name" value="Porins"/>
    <property type="match status" value="1"/>
</dbReference>
<organism evidence="1 2">
    <name type="scientific">Hydrotalea sandarakina</name>
    <dbReference type="NCBI Taxonomy" id="1004304"/>
    <lineage>
        <taxon>Bacteria</taxon>
        <taxon>Pseudomonadati</taxon>
        <taxon>Bacteroidota</taxon>
        <taxon>Chitinophagia</taxon>
        <taxon>Chitinophagales</taxon>
        <taxon>Chitinophagaceae</taxon>
        <taxon>Hydrotalea</taxon>
    </lineage>
</organism>
<dbReference type="Proteomes" id="UP000249720">
    <property type="component" value="Unassembled WGS sequence"/>
</dbReference>
<protein>
    <submittedName>
        <fullName evidence="1">Carboxypeptidase family protein</fullName>
    </submittedName>
</protein>
<evidence type="ECO:0000313" key="1">
    <source>
        <dbReference type="EMBL" id="PZX60032.1"/>
    </source>
</evidence>
<dbReference type="EMBL" id="QKZV01000011">
    <property type="protein sequence ID" value="PZX60032.1"/>
    <property type="molecule type" value="Genomic_DNA"/>
</dbReference>